<dbReference type="OrthoDB" id="1442724at2"/>
<name>A0A238VI88_9FLAO</name>
<dbReference type="Proteomes" id="UP000198412">
    <property type="component" value="Unassembled WGS sequence"/>
</dbReference>
<proteinExistence type="predicted"/>
<accession>A0A238VI88</accession>
<evidence type="ECO:0000313" key="2">
    <source>
        <dbReference type="Proteomes" id="UP000198412"/>
    </source>
</evidence>
<dbReference type="RefSeq" id="WP_089376850.1">
    <property type="nucleotide sequence ID" value="NZ_FZNX01000001.1"/>
</dbReference>
<gene>
    <name evidence="1" type="ORF">SAMN04488111_0514</name>
</gene>
<dbReference type="AlphaFoldDB" id="A0A238VI88"/>
<evidence type="ECO:0000313" key="1">
    <source>
        <dbReference type="EMBL" id="SNR33837.1"/>
    </source>
</evidence>
<keyword evidence="2" id="KW-1185">Reference proteome</keyword>
<sequence length="143" mass="16870">MKKYIVRVNILKSDKKGTVNSENFEYTYQEPNLFEARNKAISKVKELEELFNYGMPEGSEFSSPLEAQFKGFKDFNAYSIELTFMFDEDWEYQIYGEEELTIESLEIEANHYVGQEDMEYVEVEDLNGQMVVVLESDLEFFLN</sequence>
<protein>
    <submittedName>
        <fullName evidence="1">Uncharacterized protein</fullName>
    </submittedName>
</protein>
<reference evidence="2" key="1">
    <citation type="submission" date="2017-06" db="EMBL/GenBank/DDBJ databases">
        <authorList>
            <person name="Varghese N."/>
            <person name="Submissions S."/>
        </authorList>
    </citation>
    <scope>NUCLEOTIDE SEQUENCE [LARGE SCALE GENOMIC DNA]</scope>
    <source>
        <strain evidence="2">DSM 27993</strain>
    </source>
</reference>
<dbReference type="EMBL" id="FZNX01000001">
    <property type="protein sequence ID" value="SNR33837.1"/>
    <property type="molecule type" value="Genomic_DNA"/>
</dbReference>
<organism evidence="1 2">
    <name type="scientific">Lutibacter flavus</name>
    <dbReference type="NCBI Taxonomy" id="691689"/>
    <lineage>
        <taxon>Bacteria</taxon>
        <taxon>Pseudomonadati</taxon>
        <taxon>Bacteroidota</taxon>
        <taxon>Flavobacteriia</taxon>
        <taxon>Flavobacteriales</taxon>
        <taxon>Flavobacteriaceae</taxon>
        <taxon>Lutibacter</taxon>
    </lineage>
</organism>